<evidence type="ECO:0000313" key="2">
    <source>
        <dbReference type="EMBL" id="CAE6127774.1"/>
    </source>
</evidence>
<gene>
    <name evidence="2" type="ORF">AARE701A_LOCUS16457</name>
</gene>
<keyword evidence="3" id="KW-1185">Reference proteome</keyword>
<protein>
    <submittedName>
        <fullName evidence="2">Uncharacterized protein</fullName>
    </submittedName>
</protein>
<dbReference type="AlphaFoldDB" id="A0A8S2AWM4"/>
<feature type="region of interest" description="Disordered" evidence="1">
    <location>
        <begin position="18"/>
        <end position="100"/>
    </location>
</feature>
<dbReference type="Proteomes" id="UP000682877">
    <property type="component" value="Chromosome 6"/>
</dbReference>
<dbReference type="EMBL" id="LR999456">
    <property type="protein sequence ID" value="CAE6127774.1"/>
    <property type="molecule type" value="Genomic_DNA"/>
</dbReference>
<accession>A0A8S2AWM4</accession>
<sequence>MATTLALSRFCCKSLIEPLDLGKSNPESGDGGNISQVEEVTINDGDEKQKVVTQSEKPTIKDADEKQKADAQSKEPTIKDGDEKQKGQDRGGSVNNSLSEFSKNLMGVKVKIEKK</sequence>
<evidence type="ECO:0000256" key="1">
    <source>
        <dbReference type="SAM" id="MobiDB-lite"/>
    </source>
</evidence>
<name>A0A8S2AWM4_ARAAE</name>
<evidence type="ECO:0000313" key="3">
    <source>
        <dbReference type="Proteomes" id="UP000682877"/>
    </source>
</evidence>
<reference evidence="2" key="1">
    <citation type="submission" date="2021-01" db="EMBL/GenBank/DDBJ databases">
        <authorList>
            <person name="Bezrukov I."/>
        </authorList>
    </citation>
    <scope>NUCLEOTIDE SEQUENCE</scope>
</reference>
<proteinExistence type="predicted"/>
<organism evidence="2 3">
    <name type="scientific">Arabidopsis arenosa</name>
    <name type="common">Sand rock-cress</name>
    <name type="synonym">Cardaminopsis arenosa</name>
    <dbReference type="NCBI Taxonomy" id="38785"/>
    <lineage>
        <taxon>Eukaryota</taxon>
        <taxon>Viridiplantae</taxon>
        <taxon>Streptophyta</taxon>
        <taxon>Embryophyta</taxon>
        <taxon>Tracheophyta</taxon>
        <taxon>Spermatophyta</taxon>
        <taxon>Magnoliopsida</taxon>
        <taxon>eudicotyledons</taxon>
        <taxon>Gunneridae</taxon>
        <taxon>Pentapetalae</taxon>
        <taxon>rosids</taxon>
        <taxon>malvids</taxon>
        <taxon>Brassicales</taxon>
        <taxon>Brassicaceae</taxon>
        <taxon>Camelineae</taxon>
        <taxon>Arabidopsis</taxon>
    </lineage>
</organism>
<feature type="compositionally biased region" description="Basic and acidic residues" evidence="1">
    <location>
        <begin position="58"/>
        <end position="89"/>
    </location>
</feature>